<evidence type="ECO:0000313" key="8">
    <source>
        <dbReference type="Proteomes" id="UP000324632"/>
    </source>
</evidence>
<evidence type="ECO:0000313" key="7">
    <source>
        <dbReference type="EMBL" id="KAA0722597.1"/>
    </source>
</evidence>
<comment type="caution">
    <text evidence="7">The sequence shown here is derived from an EMBL/GenBank/DDBJ whole genome shotgun (WGS) entry which is preliminary data.</text>
</comment>
<feature type="transmembrane region" description="Helical" evidence="5">
    <location>
        <begin position="290"/>
        <end position="307"/>
    </location>
</feature>
<gene>
    <name evidence="7" type="ORF">E1301_Tti011972</name>
</gene>
<keyword evidence="3 5" id="KW-0472">Membrane</keyword>
<evidence type="ECO:0000259" key="6">
    <source>
        <dbReference type="PROSITE" id="PS50835"/>
    </source>
</evidence>
<feature type="domain" description="Ig-like" evidence="6">
    <location>
        <begin position="206"/>
        <end position="270"/>
    </location>
</feature>
<dbReference type="EMBL" id="SOYY01000004">
    <property type="protein sequence ID" value="KAA0722597.1"/>
    <property type="molecule type" value="Genomic_DNA"/>
</dbReference>
<dbReference type="GO" id="GO:0016020">
    <property type="term" value="C:membrane"/>
    <property type="evidence" value="ECO:0007669"/>
    <property type="project" value="UniProtKB-SubCell"/>
</dbReference>
<dbReference type="PANTHER" id="PTHR12080">
    <property type="entry name" value="SIGNALING LYMPHOCYTIC ACTIVATION MOLECULE"/>
    <property type="match status" value="1"/>
</dbReference>
<evidence type="ECO:0000256" key="2">
    <source>
        <dbReference type="ARBA" id="ARBA00022729"/>
    </source>
</evidence>
<name>A0A5A9PPA0_9TELE</name>
<accession>A0A5A9PPA0</accession>
<evidence type="ECO:0000256" key="4">
    <source>
        <dbReference type="ARBA" id="ARBA00023180"/>
    </source>
</evidence>
<dbReference type="PANTHER" id="PTHR12080:SF55">
    <property type="entry name" value="LYMPHOCYTE FUNCTION-ASSOCIATED ANTIGEN 3"/>
    <property type="match status" value="1"/>
</dbReference>
<evidence type="ECO:0000256" key="5">
    <source>
        <dbReference type="SAM" id="Phobius"/>
    </source>
</evidence>
<keyword evidence="4" id="KW-0325">Glycoprotein</keyword>
<keyword evidence="8" id="KW-1185">Reference proteome</keyword>
<dbReference type="Gene3D" id="2.60.40.10">
    <property type="entry name" value="Immunoglobulins"/>
    <property type="match status" value="2"/>
</dbReference>
<dbReference type="InterPro" id="IPR036179">
    <property type="entry name" value="Ig-like_dom_sf"/>
</dbReference>
<keyword evidence="5" id="KW-0812">Transmembrane</keyword>
<dbReference type="CDD" id="cd00096">
    <property type="entry name" value="Ig"/>
    <property type="match status" value="1"/>
</dbReference>
<dbReference type="InterPro" id="IPR015631">
    <property type="entry name" value="CD2/SLAM_rcpt"/>
</dbReference>
<evidence type="ECO:0000256" key="3">
    <source>
        <dbReference type="ARBA" id="ARBA00023136"/>
    </source>
</evidence>
<proteinExistence type="predicted"/>
<dbReference type="InterPro" id="IPR007110">
    <property type="entry name" value="Ig-like_dom"/>
</dbReference>
<dbReference type="Proteomes" id="UP000324632">
    <property type="component" value="Chromosome 4"/>
</dbReference>
<keyword evidence="5" id="KW-1133">Transmembrane helix</keyword>
<dbReference type="AlphaFoldDB" id="A0A5A9PPA0"/>
<comment type="subcellular location">
    <subcellularLocation>
        <location evidence="1">Membrane</location>
    </subcellularLocation>
</comment>
<dbReference type="InterPro" id="IPR013783">
    <property type="entry name" value="Ig-like_fold"/>
</dbReference>
<evidence type="ECO:0000256" key="1">
    <source>
        <dbReference type="ARBA" id="ARBA00004370"/>
    </source>
</evidence>
<protein>
    <recommendedName>
        <fullName evidence="6">Ig-like domain-containing protein</fullName>
    </recommendedName>
</protein>
<keyword evidence="2" id="KW-0732">Signal</keyword>
<reference evidence="7 8" key="1">
    <citation type="journal article" date="2019" name="Mol. Ecol. Resour.">
        <title>Chromosome-level genome assembly of Triplophysa tibetana, a fish adapted to the harsh high-altitude environment of the Tibetan Plateau.</title>
        <authorList>
            <person name="Yang X."/>
            <person name="Liu H."/>
            <person name="Ma Z."/>
            <person name="Zou Y."/>
            <person name="Zou M."/>
            <person name="Mao Y."/>
            <person name="Li X."/>
            <person name="Wang H."/>
            <person name="Chen T."/>
            <person name="Wang W."/>
            <person name="Yang R."/>
        </authorList>
    </citation>
    <scope>NUCLEOTIDE SEQUENCE [LARGE SCALE GENOMIC DNA]</scope>
    <source>
        <strain evidence="7">TTIB1903HZAU</strain>
        <tissue evidence="7">Muscle</tissue>
    </source>
</reference>
<sequence>MGLEREVLRGSQPDDIINAVFAHVKDGYKFDESCPLTHEDKHYTSDPSLSDQASCLVYVIDANKVQMADDQLSDKRKIIRQRICYKVSTKTCEKNILEGDSCILKLPNEIGQIINANKGEIKWSFTSSSLTFVVQWKNGRNRKTFPDATIESDGSLKLHNVKVSNTGKYTFEAYDNEDKIVANHKKEITVYAKALKPNLTFKCRNGNATLTCETQMKDRRDLTITWFKETELIQSENKANLILTSTQLQKYKQYSCRIQNPVSEAQSDIIQAPCTRGIVRGKNGGFPDNWLMVRAVAVGGVFLLLLFM</sequence>
<dbReference type="PROSITE" id="PS50835">
    <property type="entry name" value="IG_LIKE"/>
    <property type="match status" value="1"/>
</dbReference>
<organism evidence="7 8">
    <name type="scientific">Triplophysa tibetana</name>
    <dbReference type="NCBI Taxonomy" id="1572043"/>
    <lineage>
        <taxon>Eukaryota</taxon>
        <taxon>Metazoa</taxon>
        <taxon>Chordata</taxon>
        <taxon>Craniata</taxon>
        <taxon>Vertebrata</taxon>
        <taxon>Euteleostomi</taxon>
        <taxon>Actinopterygii</taxon>
        <taxon>Neopterygii</taxon>
        <taxon>Teleostei</taxon>
        <taxon>Ostariophysi</taxon>
        <taxon>Cypriniformes</taxon>
        <taxon>Nemacheilidae</taxon>
        <taxon>Triplophysa</taxon>
    </lineage>
</organism>
<dbReference type="SUPFAM" id="SSF48726">
    <property type="entry name" value="Immunoglobulin"/>
    <property type="match status" value="2"/>
</dbReference>